<dbReference type="PANTHER" id="PTHR33546:SF1">
    <property type="entry name" value="LARGE, MULTIFUNCTIONAL SECRETED PROTEIN"/>
    <property type="match status" value="1"/>
</dbReference>
<dbReference type="InterPro" id="IPR011989">
    <property type="entry name" value="ARM-like"/>
</dbReference>
<keyword evidence="1 4" id="KW-0349">Heme</keyword>
<comment type="caution">
    <text evidence="8">The sequence shown here is derived from an EMBL/GenBank/DDBJ whole genome shotgun (WGS) entry which is preliminary data.</text>
</comment>
<keyword evidence="2 4" id="KW-0479">Metal-binding</keyword>
<dbReference type="CDD" id="cd01834">
    <property type="entry name" value="SGNH_hydrolase_like_2"/>
    <property type="match status" value="1"/>
</dbReference>
<dbReference type="SUPFAM" id="SSF46626">
    <property type="entry name" value="Cytochrome c"/>
    <property type="match status" value="1"/>
</dbReference>
<keyword evidence="6" id="KW-0732">Signal</keyword>
<dbReference type="PROSITE" id="PS51007">
    <property type="entry name" value="CYTC"/>
    <property type="match status" value="1"/>
</dbReference>
<dbReference type="Proteomes" id="UP001596472">
    <property type="component" value="Unassembled WGS sequence"/>
</dbReference>
<feature type="region of interest" description="Disordered" evidence="5">
    <location>
        <begin position="318"/>
        <end position="347"/>
    </location>
</feature>
<feature type="chain" id="PRO_5045575252" evidence="6">
    <location>
        <begin position="27"/>
        <end position="982"/>
    </location>
</feature>
<gene>
    <name evidence="8" type="ORF">ACFQY0_17890</name>
</gene>
<evidence type="ECO:0000256" key="2">
    <source>
        <dbReference type="ARBA" id="ARBA00022723"/>
    </source>
</evidence>
<dbReference type="PANTHER" id="PTHR33546">
    <property type="entry name" value="LARGE, MULTIFUNCTIONAL SECRETED PROTEIN-RELATED"/>
    <property type="match status" value="1"/>
</dbReference>
<sequence length="982" mass="109510">MNPICSFAKASAIAWTLFAGASVVHAQLPLQKSDTICLIGNGLGDRMQHDGWVETVIQSELPDHQLHFRNLAHSGDTVSSRPRSKDFMADVQYLTHCKADVLFVFFGYNESFAGEKGVPGFKKDLGGMIDEYRGLKFNGESAPRFVLFSPIAHEDLKDPNLPDGTANNRNLALYTQAIAEVAEQKDVAFVDLFNPSRELYAEAKSPLTLNGVHLLPEGNKQLAWVIAYGLTGTPPTISKSLEPVRQAVLDKNWHWHCRYRATDGNDIWGSRSKLAFVDGQTNGEVLQHELKMLDVLTANRDPAIWAAAKGSSYKIDDSNVPPPVPVVSNVGGGSRSSKPEKEGSEKYLGGEEAIEKIKVPKGFKVNLFADEESIPGLINPVQMQVDTKGRLWAACWSTYPMWEPMKKMTDSILILPDDDGDGKADRAIEFAKVHNPVGFEFWNGGVIVTSQPDVLFLKDTDGDDVADVRVVLLQGIGSADTHHSANNLIYGPDGAIYWQSGVFLRNAYEHPWGPALKTGNSAMYRFDPRRYTISLHAMNSPNPHGTSFDYWGYQFANDGTGGRSYQVRPHGDGFKMFPLVDKEVRPVTSDAIISSSNFPEEIQQDFLLMNVIGYLGAKRYDLHREGFKKGKINYKLGEIWGTPTDDFFRSADKNFRPTDAVFGADGALYISDWHNIIIGHMQHNIRDPKRDKQHGRIYRMVYEDRPLQKNVAIDGLPISQLLRNLEHPIDDVRHRTRVELSERNTAEVISAVSEWVKTFDPKKDEHAHHLLEALWVHQQHNVKNEDLLQVVLDSPNPHARIAAATVKHLWGPADPAKAGEAPPEEEDETPRVRKPKHLNKEDGRTYAKGAEVYHRDAHCVTCHQPNGEGLAPAYPPLAGSEWVQGSDERLIKLTLHGLWGPITVKGKHYGPEGGVPPMTRFAELLNDEEVAAVLTYVRNSWGNEGPAVQPDAVEKVRAAHSKRNTFWSPEELLKDHPMETAK</sequence>
<feature type="compositionally biased region" description="Low complexity" evidence="5">
    <location>
        <begin position="812"/>
        <end position="821"/>
    </location>
</feature>
<dbReference type="Pfam" id="PF00034">
    <property type="entry name" value="Cytochrom_C"/>
    <property type="match status" value="1"/>
</dbReference>
<feature type="domain" description="Cytochrome c" evidence="7">
    <location>
        <begin position="844"/>
        <end position="941"/>
    </location>
</feature>
<dbReference type="Gene3D" id="2.120.10.30">
    <property type="entry name" value="TolB, C-terminal domain"/>
    <property type="match status" value="1"/>
</dbReference>
<dbReference type="Gene3D" id="3.40.50.1110">
    <property type="entry name" value="SGNH hydrolase"/>
    <property type="match status" value="1"/>
</dbReference>
<evidence type="ECO:0000256" key="3">
    <source>
        <dbReference type="ARBA" id="ARBA00023004"/>
    </source>
</evidence>
<dbReference type="Pfam" id="PF13472">
    <property type="entry name" value="Lipase_GDSL_2"/>
    <property type="match status" value="1"/>
</dbReference>
<accession>A0ABW2LBT3</accession>
<dbReference type="EMBL" id="JBHTBS010000012">
    <property type="protein sequence ID" value="MFC7339070.1"/>
    <property type="molecule type" value="Genomic_DNA"/>
</dbReference>
<evidence type="ECO:0000256" key="1">
    <source>
        <dbReference type="ARBA" id="ARBA00022617"/>
    </source>
</evidence>
<proteinExistence type="predicted"/>
<dbReference type="InterPro" id="IPR036909">
    <property type="entry name" value="Cyt_c-like_dom_sf"/>
</dbReference>
<dbReference type="InterPro" id="IPR055557">
    <property type="entry name" value="DUF7133"/>
</dbReference>
<dbReference type="InterPro" id="IPR011042">
    <property type="entry name" value="6-blade_b-propeller_TolB-like"/>
</dbReference>
<dbReference type="InterPro" id="IPR013830">
    <property type="entry name" value="SGNH_hydro"/>
</dbReference>
<feature type="signal peptide" evidence="6">
    <location>
        <begin position="1"/>
        <end position="26"/>
    </location>
</feature>
<keyword evidence="3 4" id="KW-0408">Iron</keyword>
<dbReference type="RefSeq" id="WP_379715193.1">
    <property type="nucleotide sequence ID" value="NZ_JBHTBS010000012.1"/>
</dbReference>
<evidence type="ECO:0000313" key="8">
    <source>
        <dbReference type="EMBL" id="MFC7339070.1"/>
    </source>
</evidence>
<name>A0ABW2LBT3_9BACT</name>
<evidence type="ECO:0000259" key="7">
    <source>
        <dbReference type="PROSITE" id="PS51007"/>
    </source>
</evidence>
<evidence type="ECO:0000256" key="4">
    <source>
        <dbReference type="PROSITE-ProRule" id="PRU00433"/>
    </source>
</evidence>
<organism evidence="8 9">
    <name type="scientific">Haloferula chungangensis</name>
    <dbReference type="NCBI Taxonomy" id="1048331"/>
    <lineage>
        <taxon>Bacteria</taxon>
        <taxon>Pseudomonadati</taxon>
        <taxon>Verrucomicrobiota</taxon>
        <taxon>Verrucomicrobiia</taxon>
        <taxon>Verrucomicrobiales</taxon>
        <taxon>Verrucomicrobiaceae</taxon>
        <taxon>Haloferula</taxon>
    </lineage>
</organism>
<dbReference type="InterPro" id="IPR009056">
    <property type="entry name" value="Cyt_c-like_dom"/>
</dbReference>
<evidence type="ECO:0000256" key="5">
    <source>
        <dbReference type="SAM" id="MobiDB-lite"/>
    </source>
</evidence>
<dbReference type="Gene3D" id="1.10.760.10">
    <property type="entry name" value="Cytochrome c-like domain"/>
    <property type="match status" value="1"/>
</dbReference>
<dbReference type="InterPro" id="IPR036514">
    <property type="entry name" value="SGNH_hydro_sf"/>
</dbReference>
<dbReference type="InterPro" id="IPR013428">
    <property type="entry name" value="Membrane-bound_put_N"/>
</dbReference>
<feature type="region of interest" description="Disordered" evidence="5">
    <location>
        <begin position="812"/>
        <end position="843"/>
    </location>
</feature>
<evidence type="ECO:0000256" key="6">
    <source>
        <dbReference type="SAM" id="SignalP"/>
    </source>
</evidence>
<keyword evidence="9" id="KW-1185">Reference proteome</keyword>
<dbReference type="NCBIfam" id="TIGR02604">
    <property type="entry name" value="Piru_Ver_Nterm"/>
    <property type="match status" value="1"/>
</dbReference>
<protein>
    <submittedName>
        <fullName evidence="8">PVC-type heme-binding CxxCH protein</fullName>
    </submittedName>
</protein>
<reference evidence="9" key="1">
    <citation type="journal article" date="2019" name="Int. J. Syst. Evol. Microbiol.">
        <title>The Global Catalogue of Microorganisms (GCM) 10K type strain sequencing project: providing services to taxonomists for standard genome sequencing and annotation.</title>
        <authorList>
            <consortium name="The Broad Institute Genomics Platform"/>
            <consortium name="The Broad Institute Genome Sequencing Center for Infectious Disease"/>
            <person name="Wu L."/>
            <person name="Ma J."/>
        </authorList>
    </citation>
    <scope>NUCLEOTIDE SEQUENCE [LARGE SCALE GENOMIC DNA]</scope>
    <source>
        <strain evidence="9">CGMCC 4.1467</strain>
    </source>
</reference>
<feature type="compositionally biased region" description="Basic and acidic residues" evidence="5">
    <location>
        <begin position="337"/>
        <end position="347"/>
    </location>
</feature>
<dbReference type="Gene3D" id="1.25.10.10">
    <property type="entry name" value="Leucine-rich Repeat Variant"/>
    <property type="match status" value="1"/>
</dbReference>
<evidence type="ECO:0000313" key="9">
    <source>
        <dbReference type="Proteomes" id="UP001596472"/>
    </source>
</evidence>
<dbReference type="Pfam" id="PF23500">
    <property type="entry name" value="DUF7133"/>
    <property type="match status" value="1"/>
</dbReference>
<dbReference type="SUPFAM" id="SSF52266">
    <property type="entry name" value="SGNH hydrolase"/>
    <property type="match status" value="1"/>
</dbReference>
<dbReference type="SUPFAM" id="SSF63829">
    <property type="entry name" value="Calcium-dependent phosphotriesterase"/>
    <property type="match status" value="1"/>
</dbReference>